<reference evidence="1" key="1">
    <citation type="journal article" date="2014" name="Front. Microbiol.">
        <title>High frequency of phylogenetically diverse reductive dehalogenase-homologous genes in deep subseafloor sedimentary metagenomes.</title>
        <authorList>
            <person name="Kawai M."/>
            <person name="Futagami T."/>
            <person name="Toyoda A."/>
            <person name="Takaki Y."/>
            <person name="Nishi S."/>
            <person name="Hori S."/>
            <person name="Arai W."/>
            <person name="Tsubouchi T."/>
            <person name="Morono Y."/>
            <person name="Uchiyama I."/>
            <person name="Ito T."/>
            <person name="Fujiyama A."/>
            <person name="Inagaki F."/>
            <person name="Takami H."/>
        </authorList>
    </citation>
    <scope>NUCLEOTIDE SEQUENCE</scope>
    <source>
        <strain evidence="1">Expedition CK06-06</strain>
    </source>
</reference>
<gene>
    <name evidence="1" type="ORF">S01H1_10895</name>
</gene>
<dbReference type="InterPro" id="IPR021857">
    <property type="entry name" value="DUF3467"/>
</dbReference>
<protein>
    <submittedName>
        <fullName evidence="1">Uncharacterized protein</fullName>
    </submittedName>
</protein>
<dbReference type="EMBL" id="BARS01005553">
    <property type="protein sequence ID" value="GAF75174.1"/>
    <property type="molecule type" value="Genomic_DNA"/>
</dbReference>
<feature type="non-terminal residue" evidence="1">
    <location>
        <position position="47"/>
    </location>
</feature>
<dbReference type="Pfam" id="PF11950">
    <property type="entry name" value="DUF3467"/>
    <property type="match status" value="1"/>
</dbReference>
<name>X0S298_9ZZZZ</name>
<evidence type="ECO:0000313" key="1">
    <source>
        <dbReference type="EMBL" id="GAF75174.1"/>
    </source>
</evidence>
<organism evidence="1">
    <name type="scientific">marine sediment metagenome</name>
    <dbReference type="NCBI Taxonomy" id="412755"/>
    <lineage>
        <taxon>unclassified sequences</taxon>
        <taxon>metagenomes</taxon>
        <taxon>ecological metagenomes</taxon>
    </lineage>
</organism>
<dbReference type="AlphaFoldDB" id="X0S298"/>
<accession>X0S298</accession>
<proteinExistence type="predicted"/>
<sequence length="47" mass="5296">MAEQKEAQQAKIIIPDHLRAGVYSNAMIVNHTREEFILDFVMVSPPG</sequence>
<comment type="caution">
    <text evidence="1">The sequence shown here is derived from an EMBL/GenBank/DDBJ whole genome shotgun (WGS) entry which is preliminary data.</text>
</comment>